<dbReference type="EMBL" id="CAJMWR010003916">
    <property type="protein sequence ID" value="CAE6474206.1"/>
    <property type="molecule type" value="Genomic_DNA"/>
</dbReference>
<gene>
    <name evidence="1" type="ORF">RDB_LOCUS121342</name>
</gene>
<organism evidence="1 2">
    <name type="scientific">Rhizoctonia solani</name>
    <dbReference type="NCBI Taxonomy" id="456999"/>
    <lineage>
        <taxon>Eukaryota</taxon>
        <taxon>Fungi</taxon>
        <taxon>Dikarya</taxon>
        <taxon>Basidiomycota</taxon>
        <taxon>Agaricomycotina</taxon>
        <taxon>Agaricomycetes</taxon>
        <taxon>Cantharellales</taxon>
        <taxon>Ceratobasidiaceae</taxon>
        <taxon>Rhizoctonia</taxon>
    </lineage>
</organism>
<evidence type="ECO:0000313" key="1">
    <source>
        <dbReference type="EMBL" id="CAE6474206.1"/>
    </source>
</evidence>
<dbReference type="Proteomes" id="UP000663840">
    <property type="component" value="Unassembled WGS sequence"/>
</dbReference>
<accession>A0A8H3C6A2</accession>
<comment type="caution">
    <text evidence="1">The sequence shown here is derived from an EMBL/GenBank/DDBJ whole genome shotgun (WGS) entry which is preliminary data.</text>
</comment>
<name>A0A8H3C6A2_9AGAM</name>
<protein>
    <submittedName>
        <fullName evidence="1">Uncharacterized protein</fullName>
    </submittedName>
</protein>
<sequence>MWTANMPSNLDKYLPGIPQATINKLYGSIKSARNASPAIRQGVIQAYGATTRPMFIIGLGL</sequence>
<evidence type="ECO:0000313" key="2">
    <source>
        <dbReference type="Proteomes" id="UP000663840"/>
    </source>
</evidence>
<proteinExistence type="predicted"/>
<dbReference type="AlphaFoldDB" id="A0A8H3C6A2"/>
<reference evidence="1" key="1">
    <citation type="submission" date="2021-01" db="EMBL/GenBank/DDBJ databases">
        <authorList>
            <person name="Kaushik A."/>
        </authorList>
    </citation>
    <scope>NUCLEOTIDE SEQUENCE</scope>
    <source>
        <strain evidence="1">AG1-1A</strain>
    </source>
</reference>
<feature type="non-terminal residue" evidence="1">
    <location>
        <position position="1"/>
    </location>
</feature>